<dbReference type="KEGG" id="srd:SD10_09185"/>
<dbReference type="Proteomes" id="UP000033054">
    <property type="component" value="Chromosome"/>
</dbReference>
<dbReference type="PATRIC" id="fig|1379870.5.peg.2000"/>
<evidence type="ECO:0000313" key="1">
    <source>
        <dbReference type="EMBL" id="AKD55054.1"/>
    </source>
</evidence>
<evidence type="ECO:0000313" key="2">
    <source>
        <dbReference type="Proteomes" id="UP000033054"/>
    </source>
</evidence>
<name>A0A0E3ZVE2_9BACT</name>
<sequence>MSYQMPINRKKRRYVIGIDPDKNDSGYAVYDRQLGRFVMHVAFDFTSLQEACFELDKEDSEFFVEAGWLNKGMHKRKKESLPKDFEKWSAAAREGYMFQRGVDVGTNFGAGFAIIHVLRANGYTVNLYHPKVDKWDAQMCQLYTGVSARINQDVRDAIRAAFLNL</sequence>
<protein>
    <submittedName>
        <fullName evidence="1">Uncharacterized protein</fullName>
    </submittedName>
</protein>
<dbReference type="EMBL" id="CP010429">
    <property type="protein sequence ID" value="AKD55054.1"/>
    <property type="molecule type" value="Genomic_DNA"/>
</dbReference>
<keyword evidence="2" id="KW-1185">Reference proteome</keyword>
<dbReference type="STRING" id="1379870.SD10_09185"/>
<reference evidence="1 2" key="1">
    <citation type="journal article" date="2014" name="Curr. Microbiol.">
        <title>Spirosoma radiotolerans sp. nov., a gamma-radiation-resistant bacterium isolated from gamma ray-irradiated soil.</title>
        <authorList>
            <person name="Lee J.J."/>
            <person name="Srinivasan S."/>
            <person name="Lim S."/>
            <person name="Joe M."/>
            <person name="Im S."/>
            <person name="Bae S.I."/>
            <person name="Park K.R."/>
            <person name="Han J.H."/>
            <person name="Park S.H."/>
            <person name="Joo B.M."/>
            <person name="Park S.J."/>
            <person name="Kim M.K."/>
        </authorList>
    </citation>
    <scope>NUCLEOTIDE SEQUENCE [LARGE SCALE GENOMIC DNA]</scope>
    <source>
        <strain evidence="1 2">DG5A</strain>
    </source>
</reference>
<accession>A0A0E3ZVE2</accession>
<dbReference type="AlphaFoldDB" id="A0A0E3ZVE2"/>
<proteinExistence type="predicted"/>
<gene>
    <name evidence="1" type="ORF">SD10_09185</name>
</gene>
<dbReference type="HOGENOM" id="CLU_1576131_0_0_10"/>
<organism evidence="1 2">
    <name type="scientific">Spirosoma radiotolerans</name>
    <dbReference type="NCBI Taxonomy" id="1379870"/>
    <lineage>
        <taxon>Bacteria</taxon>
        <taxon>Pseudomonadati</taxon>
        <taxon>Bacteroidota</taxon>
        <taxon>Cytophagia</taxon>
        <taxon>Cytophagales</taxon>
        <taxon>Cytophagaceae</taxon>
        <taxon>Spirosoma</taxon>
    </lineage>
</organism>